<geneLocation type="plasmid" evidence="1 2">
    <name>pBN4</name>
</geneLocation>
<dbReference type="Proteomes" id="UP000215158">
    <property type="component" value="Plasmid pBN4"/>
</dbReference>
<dbReference type="RefSeq" id="WP_095423973.1">
    <property type="nucleotide sequence ID" value="NZ_CP022994.1"/>
</dbReference>
<keyword evidence="2" id="KW-1185">Reference proteome</keyword>
<keyword evidence="1" id="KW-0614">Plasmid</keyword>
<organism evidence="1 2">
    <name type="scientific">Paraburkholderia aromaticivorans</name>
    <dbReference type="NCBI Taxonomy" id="2026199"/>
    <lineage>
        <taxon>Bacteria</taxon>
        <taxon>Pseudomonadati</taxon>
        <taxon>Pseudomonadota</taxon>
        <taxon>Betaproteobacteria</taxon>
        <taxon>Burkholderiales</taxon>
        <taxon>Burkholderiaceae</taxon>
        <taxon>Paraburkholderia</taxon>
    </lineage>
</organism>
<dbReference type="EMBL" id="CP022994">
    <property type="protein sequence ID" value="ASW04331.1"/>
    <property type="molecule type" value="Genomic_DNA"/>
</dbReference>
<name>A0A248VZ54_9BURK</name>
<evidence type="ECO:0000313" key="2">
    <source>
        <dbReference type="Proteomes" id="UP000215158"/>
    </source>
</evidence>
<reference evidence="1 2" key="1">
    <citation type="submission" date="2017-08" db="EMBL/GenBank/DDBJ databases">
        <title>Identification and genetic characteristics of simultaneous BTEX- and naphthalene-degrading Paraburkholderia sp. BN5 isolated from petroleum-contaminated soil.</title>
        <authorList>
            <person name="Lee Y."/>
            <person name="Jeon C.O."/>
        </authorList>
    </citation>
    <scope>NUCLEOTIDE SEQUENCE [LARGE SCALE GENOMIC DNA]</scope>
    <source>
        <strain evidence="1 2">BN5</strain>
        <plasmid evidence="1 2">pBN4</plasmid>
    </source>
</reference>
<evidence type="ECO:0000313" key="1">
    <source>
        <dbReference type="EMBL" id="ASW04331.1"/>
    </source>
</evidence>
<dbReference type="AlphaFoldDB" id="A0A248VZ54"/>
<accession>A0A248VZ54</accession>
<gene>
    <name evidence="1" type="ORF">CJU94_40005</name>
</gene>
<protein>
    <submittedName>
        <fullName evidence="1">Uncharacterized protein</fullName>
    </submittedName>
</protein>
<dbReference type="KEGG" id="parb:CJU94_40005"/>
<proteinExistence type="predicted"/>
<sequence>MSSYLKLKAELAALDLQIDVALAREKAVAIREIQAQIKEWQIPGIYSGAGLTPRGKSMMELLGASTK</sequence>